<feature type="domain" description="CzcB-like alpha-helical hairpin" evidence="5">
    <location>
        <begin position="181"/>
        <end position="240"/>
    </location>
</feature>
<dbReference type="Gene3D" id="2.40.50.100">
    <property type="match status" value="1"/>
</dbReference>
<feature type="compositionally biased region" description="Basic and acidic residues" evidence="3">
    <location>
        <begin position="27"/>
        <end position="98"/>
    </location>
</feature>
<evidence type="ECO:0000313" key="10">
    <source>
        <dbReference type="Proteomes" id="UP000188181"/>
    </source>
</evidence>
<feature type="signal peptide" evidence="4">
    <location>
        <begin position="1"/>
        <end position="24"/>
    </location>
</feature>
<feature type="region of interest" description="Disordered" evidence="3">
    <location>
        <begin position="27"/>
        <end position="100"/>
    </location>
</feature>
<dbReference type="InterPro" id="IPR006143">
    <property type="entry name" value="RND_pump_MFP"/>
</dbReference>
<proteinExistence type="inferred from homology"/>
<dbReference type="Pfam" id="PF25973">
    <property type="entry name" value="BSH_CzcB"/>
    <property type="match status" value="1"/>
</dbReference>
<evidence type="ECO:0000259" key="5">
    <source>
        <dbReference type="Pfam" id="PF25893"/>
    </source>
</evidence>
<evidence type="ECO:0000259" key="7">
    <source>
        <dbReference type="Pfam" id="PF25973"/>
    </source>
</evidence>
<evidence type="ECO:0000256" key="4">
    <source>
        <dbReference type="SAM" id="SignalP"/>
    </source>
</evidence>
<dbReference type="AlphaFoldDB" id="A0A1Q2MGP2"/>
<feature type="domain" description="CzcB-like C-terminal circularly permuted SH3-like" evidence="8">
    <location>
        <begin position="379"/>
        <end position="439"/>
    </location>
</feature>
<dbReference type="InterPro" id="IPR058647">
    <property type="entry name" value="BSH_CzcB-like"/>
</dbReference>
<dbReference type="Pfam" id="PF25975">
    <property type="entry name" value="CzcB_C"/>
    <property type="match status" value="1"/>
</dbReference>
<dbReference type="NCBIfam" id="TIGR01730">
    <property type="entry name" value="RND_mfp"/>
    <property type="match status" value="1"/>
</dbReference>
<dbReference type="SUPFAM" id="SSF111369">
    <property type="entry name" value="HlyD-like secretion proteins"/>
    <property type="match status" value="1"/>
</dbReference>
<dbReference type="OrthoDB" id="9806939at2"/>
<feature type="chain" id="PRO_5013043585" evidence="4">
    <location>
        <begin position="25"/>
        <end position="455"/>
    </location>
</feature>
<comment type="similarity">
    <text evidence="1">Belongs to the membrane fusion protein (MFP) (TC 8.A.1) family.</text>
</comment>
<protein>
    <submittedName>
        <fullName evidence="9">Cation efflux system protein CzcB</fullName>
    </submittedName>
</protein>
<dbReference type="GO" id="GO:0016020">
    <property type="term" value="C:membrane"/>
    <property type="evidence" value="ECO:0007669"/>
    <property type="project" value="InterPro"/>
</dbReference>
<keyword evidence="2" id="KW-0813">Transport</keyword>
<evidence type="ECO:0000256" key="3">
    <source>
        <dbReference type="SAM" id="MobiDB-lite"/>
    </source>
</evidence>
<dbReference type="KEGG" id="pbas:SMSP2_02229"/>
<dbReference type="FunFam" id="2.40.30.170:FF:000010">
    <property type="entry name" value="Efflux RND transporter periplasmic adaptor subunit"/>
    <property type="match status" value="1"/>
</dbReference>
<reference evidence="10" key="1">
    <citation type="submission" date="2017-02" db="EMBL/GenBank/DDBJ databases">
        <title>Comparative genomics and description of representatives of a novel lineage of planctomycetes thriving in anoxic sediments.</title>
        <authorList>
            <person name="Spring S."/>
            <person name="Bunk B."/>
            <person name="Sproer C."/>
        </authorList>
    </citation>
    <scope>NUCLEOTIDE SEQUENCE [LARGE SCALE GENOMIC DNA]</scope>
    <source>
        <strain evidence="10">SM-Chi-D1</strain>
    </source>
</reference>
<keyword evidence="10" id="KW-1185">Reference proteome</keyword>
<gene>
    <name evidence="9" type="primary">czcB</name>
    <name evidence="9" type="ORF">SMSP2_02229</name>
</gene>
<dbReference type="InterPro" id="IPR058649">
    <property type="entry name" value="CzcB_C"/>
</dbReference>
<dbReference type="Gene3D" id="2.40.420.20">
    <property type="match status" value="1"/>
</dbReference>
<dbReference type="InterPro" id="IPR051909">
    <property type="entry name" value="MFP_Cation_Efflux"/>
</dbReference>
<feature type="domain" description="CusB-like beta-barrel" evidence="6">
    <location>
        <begin position="297"/>
        <end position="368"/>
    </location>
</feature>
<evidence type="ECO:0000259" key="8">
    <source>
        <dbReference type="Pfam" id="PF25975"/>
    </source>
</evidence>
<dbReference type="GO" id="GO:0015679">
    <property type="term" value="P:plasma membrane copper ion transport"/>
    <property type="evidence" value="ECO:0007669"/>
    <property type="project" value="TreeGrafter"/>
</dbReference>
<dbReference type="RefSeq" id="WP_146684023.1">
    <property type="nucleotide sequence ID" value="NZ_CP019646.1"/>
</dbReference>
<dbReference type="GO" id="GO:0022857">
    <property type="term" value="F:transmembrane transporter activity"/>
    <property type="evidence" value="ECO:0007669"/>
    <property type="project" value="InterPro"/>
</dbReference>
<dbReference type="Proteomes" id="UP000188181">
    <property type="component" value="Chromosome"/>
</dbReference>
<sequence precursor="true">MKNKILTTIVFMSALALPVYYTLAQTGHDDHSDCEHQHIEDSHAADSGEHAEDEHEDHAHGGECESQAHQHSEHEGEDSDAHQHSEHEGEDSDAHQHDEDEGLVTLSPEAAANAGIETAIAAGGEIGIQVSLPGEINVNQDRMVHIVPRVEGVVSKVMKNLGDKVEAGEIIAVIESRELADIKAAYLADIERLEMAQIAFDREERLWKQKISAEQEYLESRQRLSEAKINFRTSKQKLIAAGLDDTYLKRLETEPQQSLTSFEIRAPFAGTVIEKHIVLGELVKTDETVYIIADLSNVWADIDVYPVYLARIKPGQAVTVKAGEHLPPVKGRIDYLGGLVSRQSRTALARVVLDNEAGTLRPGLYINALVDVSYKNCEVVVPAGAVQRLENKKCVFVKTDAGFEPVFIETGMENAEKLEVIAGLEPGMEYVVKGGFSLKAKIVTSTLDSHAGHGH</sequence>
<dbReference type="Pfam" id="PF25893">
    <property type="entry name" value="HH_CzcB"/>
    <property type="match status" value="1"/>
</dbReference>
<feature type="domain" description="CzcB-like barrel-sandwich hybrid" evidence="7">
    <location>
        <begin position="142"/>
        <end position="294"/>
    </location>
</feature>
<dbReference type="EMBL" id="CP019646">
    <property type="protein sequence ID" value="AQQ71850.1"/>
    <property type="molecule type" value="Genomic_DNA"/>
</dbReference>
<evidence type="ECO:0000259" key="6">
    <source>
        <dbReference type="Pfam" id="PF25954"/>
    </source>
</evidence>
<dbReference type="PANTHER" id="PTHR30097">
    <property type="entry name" value="CATION EFFLUX SYSTEM PROTEIN CUSB"/>
    <property type="match status" value="1"/>
</dbReference>
<evidence type="ECO:0000256" key="2">
    <source>
        <dbReference type="ARBA" id="ARBA00022448"/>
    </source>
</evidence>
<dbReference type="Pfam" id="PF25954">
    <property type="entry name" value="Beta-barrel_RND_2"/>
    <property type="match status" value="1"/>
</dbReference>
<dbReference type="InterPro" id="IPR058792">
    <property type="entry name" value="Beta-barrel_RND_2"/>
</dbReference>
<dbReference type="GO" id="GO:0060003">
    <property type="term" value="P:copper ion export"/>
    <property type="evidence" value="ECO:0007669"/>
    <property type="project" value="TreeGrafter"/>
</dbReference>
<evidence type="ECO:0000256" key="1">
    <source>
        <dbReference type="ARBA" id="ARBA00009477"/>
    </source>
</evidence>
<dbReference type="GO" id="GO:0030288">
    <property type="term" value="C:outer membrane-bounded periplasmic space"/>
    <property type="evidence" value="ECO:0007669"/>
    <property type="project" value="TreeGrafter"/>
</dbReference>
<dbReference type="PANTHER" id="PTHR30097:SF4">
    <property type="entry name" value="SLR6042 PROTEIN"/>
    <property type="match status" value="1"/>
</dbReference>
<name>A0A1Q2MGP2_9BACT</name>
<keyword evidence="4" id="KW-0732">Signal</keyword>
<dbReference type="STRING" id="1851148.SMSP2_02229"/>
<dbReference type="Gene3D" id="2.40.30.170">
    <property type="match status" value="1"/>
</dbReference>
<dbReference type="GO" id="GO:0046914">
    <property type="term" value="F:transition metal ion binding"/>
    <property type="evidence" value="ECO:0007669"/>
    <property type="project" value="TreeGrafter"/>
</dbReference>
<dbReference type="InterPro" id="IPR058648">
    <property type="entry name" value="HH_CzcB-like"/>
</dbReference>
<organism evidence="9 10">
    <name type="scientific">Limihaloglobus sulfuriphilus</name>
    <dbReference type="NCBI Taxonomy" id="1851148"/>
    <lineage>
        <taxon>Bacteria</taxon>
        <taxon>Pseudomonadati</taxon>
        <taxon>Planctomycetota</taxon>
        <taxon>Phycisphaerae</taxon>
        <taxon>Sedimentisphaerales</taxon>
        <taxon>Sedimentisphaeraceae</taxon>
        <taxon>Limihaloglobus</taxon>
    </lineage>
</organism>
<accession>A0A1Q2MGP2</accession>
<evidence type="ECO:0000313" key="9">
    <source>
        <dbReference type="EMBL" id="AQQ71850.1"/>
    </source>
</evidence>